<evidence type="ECO:0000256" key="3">
    <source>
        <dbReference type="ARBA" id="ARBA00004496"/>
    </source>
</evidence>
<comment type="cofactor">
    <cofactor evidence="10">
        <name>Zn(2+)</name>
        <dbReference type="ChEBI" id="CHEBI:29105"/>
    </cofactor>
    <text evidence="10">Binds 1 zinc ion per subunit.</text>
</comment>
<keyword evidence="12" id="KW-1185">Reference proteome</keyword>
<comment type="catalytic activity">
    <reaction evidence="1 10">
        <text>2 D-sedoheptulose 7-phosphate = D-glycero-alpha-D-manno-heptose 7-phosphate + D-glycero-beta-D-manno-heptose 7-phosphate</text>
        <dbReference type="Rhea" id="RHEA:27489"/>
        <dbReference type="ChEBI" id="CHEBI:57483"/>
        <dbReference type="ChEBI" id="CHEBI:60203"/>
        <dbReference type="ChEBI" id="CHEBI:60204"/>
        <dbReference type="EC" id="5.3.1.28"/>
    </reaction>
</comment>
<dbReference type="EC" id="5.3.1.28" evidence="10"/>
<dbReference type="EMBL" id="CP013729">
    <property type="protein sequence ID" value="ALV06517.1"/>
    <property type="molecule type" value="Genomic_DNA"/>
</dbReference>
<keyword evidence="7 10" id="KW-0862">Zinc</keyword>
<name>A0A0U3E063_9BURK</name>
<dbReference type="OrthoDB" id="9810929at2"/>
<comment type="function">
    <text evidence="2 10">Catalyzes the isomerization of sedoheptulose 7-phosphate in D-glycero-D-manno-heptose 7-phosphate.</text>
</comment>
<evidence type="ECO:0000256" key="7">
    <source>
        <dbReference type="ARBA" id="ARBA00022833"/>
    </source>
</evidence>
<dbReference type="Gene3D" id="3.40.50.10490">
    <property type="entry name" value="Glucose-6-phosphate isomerase like protein, domain 1"/>
    <property type="match status" value="1"/>
</dbReference>
<comment type="subunit">
    <text evidence="10">Homotetramer.</text>
</comment>
<comment type="similarity">
    <text evidence="4 10">Belongs to the SIS family. GmhA subfamily.</text>
</comment>
<dbReference type="GO" id="GO:0008968">
    <property type="term" value="F:D-sedoheptulose 7-phosphate isomerase activity"/>
    <property type="evidence" value="ECO:0007669"/>
    <property type="project" value="UniProtKB-UniRule"/>
</dbReference>
<evidence type="ECO:0000256" key="10">
    <source>
        <dbReference type="HAMAP-Rule" id="MF_00067"/>
    </source>
</evidence>
<sequence length="216" mass="23393">MSFLARHIEHPAELAGADIRPWPAPARRPYFDESLHQHRLLFQLMDSLRPQIEQAAVLMADTLRANRKIMLMGNGGSAADCQHLAAEFTGRFQQERRPLAALALTTDTSALTCIGNDYGFEHVFERQLAGLAQPGDCAVGISTSGQSANVLRALERARTLGLTTVGLSGRDGGPMAELCDVCVVVPHADTARIQEAHIFIGHCWCGLVEQSLAALP</sequence>
<dbReference type="PROSITE" id="PS51464">
    <property type="entry name" value="SIS"/>
    <property type="match status" value="1"/>
</dbReference>
<feature type="binding site" evidence="10">
    <location>
        <begin position="142"/>
        <end position="144"/>
    </location>
    <ligand>
        <name>substrate</name>
    </ligand>
</feature>
<evidence type="ECO:0000313" key="11">
    <source>
        <dbReference type="EMBL" id="ALV06517.1"/>
    </source>
</evidence>
<dbReference type="GO" id="GO:0005737">
    <property type="term" value="C:cytoplasm"/>
    <property type="evidence" value="ECO:0007669"/>
    <property type="project" value="UniProtKB-SubCell"/>
</dbReference>
<keyword evidence="8 10" id="KW-0413">Isomerase</keyword>
<keyword evidence="5 10" id="KW-0963">Cytoplasm</keyword>
<feature type="binding site" evidence="10">
    <location>
        <position position="87"/>
    </location>
    <ligand>
        <name>substrate</name>
    </ligand>
</feature>
<feature type="binding site" evidence="10">
    <location>
        <position position="194"/>
    </location>
    <ligand>
        <name>Zn(2+)</name>
        <dbReference type="ChEBI" id="CHEBI:29105"/>
    </ligand>
</feature>
<dbReference type="GO" id="GO:0008270">
    <property type="term" value="F:zinc ion binding"/>
    <property type="evidence" value="ECO:0007669"/>
    <property type="project" value="UniProtKB-UniRule"/>
</dbReference>
<dbReference type="KEGG" id="rdp:RD2015_2041"/>
<organism evidence="11 12">
    <name type="scientific">Roseateles depolymerans</name>
    <dbReference type="NCBI Taxonomy" id="76731"/>
    <lineage>
        <taxon>Bacteria</taxon>
        <taxon>Pseudomonadati</taxon>
        <taxon>Pseudomonadota</taxon>
        <taxon>Betaproteobacteria</taxon>
        <taxon>Burkholderiales</taxon>
        <taxon>Sphaerotilaceae</taxon>
        <taxon>Roseateles</taxon>
    </lineage>
</organism>
<dbReference type="GO" id="GO:2001061">
    <property type="term" value="P:D-glycero-D-manno-heptose 7-phosphate biosynthetic process"/>
    <property type="evidence" value="ECO:0007669"/>
    <property type="project" value="UniProtKB-UniPathway"/>
</dbReference>
<dbReference type="InterPro" id="IPR050099">
    <property type="entry name" value="SIS_GmhA/DiaA_subfam"/>
</dbReference>
<feature type="binding site" evidence="10">
    <location>
        <position position="87"/>
    </location>
    <ligand>
        <name>Zn(2+)</name>
        <dbReference type="ChEBI" id="CHEBI:29105"/>
    </ligand>
</feature>
<dbReference type="SUPFAM" id="SSF53697">
    <property type="entry name" value="SIS domain"/>
    <property type="match status" value="1"/>
</dbReference>
<evidence type="ECO:0000256" key="4">
    <source>
        <dbReference type="ARBA" id="ARBA00009894"/>
    </source>
</evidence>
<evidence type="ECO:0000256" key="9">
    <source>
        <dbReference type="ARBA" id="ARBA00023277"/>
    </source>
</evidence>
<accession>A0A0U3E063</accession>
<dbReference type="UniPathway" id="UPA00041">
    <property type="reaction ID" value="UER00436"/>
</dbReference>
<comment type="miscellaneous">
    <text evidence="10">The reaction produces a racemic mixture of D-glycero-alpha-D-manno-heptose 7-phosphate and D-glycero-beta-D-manno-heptose 7-phosphate.</text>
</comment>
<dbReference type="InterPro" id="IPR035461">
    <property type="entry name" value="GmhA/DiaA"/>
</dbReference>
<dbReference type="InterPro" id="IPR001347">
    <property type="entry name" value="SIS_dom"/>
</dbReference>
<dbReference type="GO" id="GO:0005975">
    <property type="term" value="P:carbohydrate metabolic process"/>
    <property type="evidence" value="ECO:0007669"/>
    <property type="project" value="UniProtKB-UniRule"/>
</dbReference>
<evidence type="ECO:0000256" key="1">
    <source>
        <dbReference type="ARBA" id="ARBA00000348"/>
    </source>
</evidence>
<dbReference type="InterPro" id="IPR004515">
    <property type="entry name" value="Phosphoheptose_Isoase"/>
</dbReference>
<dbReference type="Pfam" id="PF13580">
    <property type="entry name" value="SIS_2"/>
    <property type="match status" value="1"/>
</dbReference>
<dbReference type="HAMAP" id="MF_00067">
    <property type="entry name" value="GmhA"/>
    <property type="match status" value="1"/>
</dbReference>
<feature type="binding site" evidence="10">
    <location>
        <position position="194"/>
    </location>
    <ligand>
        <name>substrate</name>
    </ligand>
</feature>
<dbReference type="AlphaFoldDB" id="A0A0U3E063"/>
<evidence type="ECO:0000256" key="8">
    <source>
        <dbReference type="ARBA" id="ARBA00023235"/>
    </source>
</evidence>
<dbReference type="PANTHER" id="PTHR30390">
    <property type="entry name" value="SEDOHEPTULOSE 7-PHOSPHATE ISOMERASE / DNAA INITIATOR-ASSOCIATING FACTOR FOR REPLICATION INITIATION"/>
    <property type="match status" value="1"/>
</dbReference>
<dbReference type="STRING" id="76731.RD2015_2041"/>
<feature type="binding site" evidence="10">
    <location>
        <position position="202"/>
    </location>
    <ligand>
        <name>Zn(2+)</name>
        <dbReference type="ChEBI" id="CHEBI:29105"/>
    </ligand>
</feature>
<dbReference type="PATRIC" id="fig|76731.3.peg.2092"/>
<evidence type="ECO:0000256" key="6">
    <source>
        <dbReference type="ARBA" id="ARBA00022723"/>
    </source>
</evidence>
<comment type="subcellular location">
    <subcellularLocation>
        <location evidence="3 10">Cytoplasm</location>
    </subcellularLocation>
</comment>
<gene>
    <name evidence="10" type="primary">gmhA</name>
    <name evidence="11" type="ORF">RD2015_2041</name>
</gene>
<comment type="pathway">
    <text evidence="10">Carbohydrate biosynthesis; D-glycero-D-manno-heptose 7-phosphate biosynthesis; D-glycero-alpha-D-manno-heptose 7-phosphate and D-glycero-beta-D-manno-heptose 7-phosphate from sedoheptulose 7-phosphate: step 1/1.</text>
</comment>
<feature type="binding site" evidence="10">
    <location>
        <begin position="116"/>
        <end position="117"/>
    </location>
    <ligand>
        <name>substrate</name>
    </ligand>
</feature>
<feature type="binding site" evidence="10">
    <location>
        <begin position="74"/>
        <end position="76"/>
    </location>
    <ligand>
        <name>substrate</name>
    </ligand>
</feature>
<feature type="binding site" evidence="10">
    <location>
        <position position="83"/>
    </location>
    <ligand>
        <name>Zn(2+)</name>
        <dbReference type="ChEBI" id="CHEBI:29105"/>
    </ligand>
</feature>
<keyword evidence="9 10" id="KW-0119">Carbohydrate metabolism</keyword>
<dbReference type="Proteomes" id="UP000060699">
    <property type="component" value="Chromosome"/>
</dbReference>
<protein>
    <recommendedName>
        <fullName evidence="10">Phosphoheptose isomerase</fullName>
        <ecNumber evidence="10">5.3.1.28</ecNumber>
    </recommendedName>
    <alternativeName>
        <fullName evidence="10">Sedoheptulose 7-phosphate isomerase</fullName>
    </alternativeName>
</protein>
<proteinExistence type="inferred from homology"/>
<evidence type="ECO:0000256" key="5">
    <source>
        <dbReference type="ARBA" id="ARBA00022490"/>
    </source>
</evidence>
<evidence type="ECO:0000313" key="12">
    <source>
        <dbReference type="Proteomes" id="UP000060699"/>
    </source>
</evidence>
<reference evidence="11 12" key="1">
    <citation type="submission" date="2015-12" db="EMBL/GenBank/DDBJ databases">
        <title>Complete genome of Roseateles depolymerans KCTC 42856.</title>
        <authorList>
            <person name="Kim K.M."/>
        </authorList>
    </citation>
    <scope>NUCLEOTIDE SEQUENCE [LARGE SCALE GENOMIC DNA]</scope>
    <source>
        <strain evidence="11 12">KCTC 42856</strain>
    </source>
</reference>
<evidence type="ECO:0000256" key="2">
    <source>
        <dbReference type="ARBA" id="ARBA00003172"/>
    </source>
</evidence>
<feature type="binding site" evidence="10">
    <location>
        <position position="147"/>
    </location>
    <ligand>
        <name>substrate</name>
    </ligand>
</feature>
<dbReference type="RefSeq" id="WP_083525522.1">
    <property type="nucleotide sequence ID" value="NZ_CP013729.1"/>
</dbReference>
<dbReference type="InterPro" id="IPR046348">
    <property type="entry name" value="SIS_dom_sf"/>
</dbReference>
<keyword evidence="6 10" id="KW-0479">Metal-binding</keyword>
<dbReference type="GO" id="GO:0097367">
    <property type="term" value="F:carbohydrate derivative binding"/>
    <property type="evidence" value="ECO:0007669"/>
    <property type="project" value="InterPro"/>
</dbReference>
<dbReference type="CDD" id="cd05006">
    <property type="entry name" value="SIS_GmhA"/>
    <property type="match status" value="1"/>
</dbReference>